<organism evidence="1 2">
    <name type="scientific">Vigna unguiculata</name>
    <name type="common">Cowpea</name>
    <dbReference type="NCBI Taxonomy" id="3917"/>
    <lineage>
        <taxon>Eukaryota</taxon>
        <taxon>Viridiplantae</taxon>
        <taxon>Streptophyta</taxon>
        <taxon>Embryophyta</taxon>
        <taxon>Tracheophyta</taxon>
        <taxon>Spermatophyta</taxon>
        <taxon>Magnoliopsida</taxon>
        <taxon>eudicotyledons</taxon>
        <taxon>Gunneridae</taxon>
        <taxon>Pentapetalae</taxon>
        <taxon>rosids</taxon>
        <taxon>fabids</taxon>
        <taxon>Fabales</taxon>
        <taxon>Fabaceae</taxon>
        <taxon>Papilionoideae</taxon>
        <taxon>50 kb inversion clade</taxon>
        <taxon>NPAAA clade</taxon>
        <taxon>indigoferoid/millettioid clade</taxon>
        <taxon>Phaseoleae</taxon>
        <taxon>Vigna</taxon>
    </lineage>
</organism>
<gene>
    <name evidence="1" type="ORF">DEO72_LG3g1047</name>
</gene>
<name>A0A4D6LE25_VIGUN</name>
<proteinExistence type="predicted"/>
<dbReference type="EMBL" id="CP039347">
    <property type="protein sequence ID" value="QCD86524.1"/>
    <property type="molecule type" value="Genomic_DNA"/>
</dbReference>
<dbReference type="Proteomes" id="UP000501690">
    <property type="component" value="Linkage Group LG3"/>
</dbReference>
<reference evidence="1 2" key="1">
    <citation type="submission" date="2019-04" db="EMBL/GenBank/DDBJ databases">
        <title>An improved genome assembly and genetic linkage map for asparagus bean, Vigna unguiculata ssp. sesquipedialis.</title>
        <authorList>
            <person name="Xia Q."/>
            <person name="Zhang R."/>
            <person name="Dong Y."/>
        </authorList>
    </citation>
    <scope>NUCLEOTIDE SEQUENCE [LARGE SCALE GENOMIC DNA]</scope>
    <source>
        <tissue evidence="1">Leaf</tissue>
    </source>
</reference>
<dbReference type="AlphaFoldDB" id="A0A4D6LE25"/>
<keyword evidence="2" id="KW-1185">Reference proteome</keyword>
<accession>A0A4D6LE25</accession>
<sequence>MTPERGSGAGGYLWSGKGFQVVEQNCVCCEKGYGRRRLRDHVHQRCVAGRDDGCGMPISCLCCAGKGNGAVERCKRVIFKKEKCLRWCVRSGRGRGIRVRVSRWEGFWGFWTGRWEKVEKRCVCGARRVIWGCVCAGRRPGEGSVCVREEGAQRV</sequence>
<evidence type="ECO:0000313" key="2">
    <source>
        <dbReference type="Proteomes" id="UP000501690"/>
    </source>
</evidence>
<evidence type="ECO:0000313" key="1">
    <source>
        <dbReference type="EMBL" id="QCD86524.1"/>
    </source>
</evidence>
<protein>
    <submittedName>
        <fullName evidence="1">Uncharacterized protein</fullName>
    </submittedName>
</protein>